<sequence>MLIDKDYADRSDLICSNSSATKEEKRKYDAIFMKMMQDRMRNFDVLMSPIWFPLDKSMDWI</sequence>
<gene>
    <name evidence="1" type="ORF">QR98_0076910</name>
</gene>
<dbReference type="Proteomes" id="UP000616769">
    <property type="component" value="Unassembled WGS sequence"/>
</dbReference>
<proteinExistence type="predicted"/>
<dbReference type="AlphaFoldDB" id="A0A132ADT9"/>
<dbReference type="EMBL" id="JXLN01013198">
    <property type="protein sequence ID" value="KPM09158.1"/>
    <property type="molecule type" value="Genomic_DNA"/>
</dbReference>
<evidence type="ECO:0000313" key="1">
    <source>
        <dbReference type="EMBL" id="KPM09158.1"/>
    </source>
</evidence>
<organism evidence="1 2">
    <name type="scientific">Sarcoptes scabiei</name>
    <name type="common">Itch mite</name>
    <name type="synonym">Acarus scabiei</name>
    <dbReference type="NCBI Taxonomy" id="52283"/>
    <lineage>
        <taxon>Eukaryota</taxon>
        <taxon>Metazoa</taxon>
        <taxon>Ecdysozoa</taxon>
        <taxon>Arthropoda</taxon>
        <taxon>Chelicerata</taxon>
        <taxon>Arachnida</taxon>
        <taxon>Acari</taxon>
        <taxon>Acariformes</taxon>
        <taxon>Sarcoptiformes</taxon>
        <taxon>Astigmata</taxon>
        <taxon>Psoroptidia</taxon>
        <taxon>Sarcoptoidea</taxon>
        <taxon>Sarcoptidae</taxon>
        <taxon>Sarcoptinae</taxon>
        <taxon>Sarcoptes</taxon>
    </lineage>
</organism>
<dbReference type="VEuPathDB" id="VectorBase:SSCA006747"/>
<name>A0A132ADT9_SARSC</name>
<evidence type="ECO:0000313" key="2">
    <source>
        <dbReference type="Proteomes" id="UP000616769"/>
    </source>
</evidence>
<comment type="caution">
    <text evidence="1">The sequence shown here is derived from an EMBL/GenBank/DDBJ whole genome shotgun (WGS) entry which is preliminary data.</text>
</comment>
<accession>A0A132ADT9</accession>
<reference evidence="1 2" key="1">
    <citation type="journal article" date="2015" name="Parasit. Vectors">
        <title>Draft genome of the scabies mite.</title>
        <authorList>
            <person name="Rider S.D.Jr."/>
            <person name="Morgan M.S."/>
            <person name="Arlian L.G."/>
        </authorList>
    </citation>
    <scope>NUCLEOTIDE SEQUENCE [LARGE SCALE GENOMIC DNA]</scope>
    <source>
        <strain evidence="1">Arlian Lab</strain>
    </source>
</reference>
<protein>
    <submittedName>
        <fullName evidence="1">Uncharacterized protein</fullName>
    </submittedName>
</protein>